<evidence type="ECO:0000313" key="3">
    <source>
        <dbReference type="Proteomes" id="UP001501020"/>
    </source>
</evidence>
<evidence type="ECO:0000259" key="1">
    <source>
        <dbReference type="Pfam" id="PF18860"/>
    </source>
</evidence>
<gene>
    <name evidence="2" type="ORF">GCM10009727_65640</name>
</gene>
<proteinExistence type="predicted"/>
<reference evidence="3" key="1">
    <citation type="journal article" date="2019" name="Int. J. Syst. Evol. Microbiol.">
        <title>The Global Catalogue of Microorganisms (GCM) 10K type strain sequencing project: providing services to taxonomists for standard genome sequencing and annotation.</title>
        <authorList>
            <consortium name="The Broad Institute Genomics Platform"/>
            <consortium name="The Broad Institute Genome Sequencing Center for Infectious Disease"/>
            <person name="Wu L."/>
            <person name="Ma J."/>
        </authorList>
    </citation>
    <scope>NUCLEOTIDE SEQUENCE [LARGE SCALE GENOMIC DNA]</scope>
    <source>
        <strain evidence="3">JCM 13850</strain>
    </source>
</reference>
<keyword evidence="3" id="KW-1185">Reference proteome</keyword>
<name>A0ABP5M1S7_9ACTN</name>
<feature type="domain" description="AbiJ-NTD3" evidence="1">
    <location>
        <begin position="140"/>
        <end position="310"/>
    </location>
</feature>
<dbReference type="Proteomes" id="UP001501020">
    <property type="component" value="Unassembled WGS sequence"/>
</dbReference>
<dbReference type="RefSeq" id="WP_344276153.1">
    <property type="nucleotide sequence ID" value="NZ_BAAAMR010000073.1"/>
</dbReference>
<evidence type="ECO:0000313" key="2">
    <source>
        <dbReference type="EMBL" id="GAA2156658.1"/>
    </source>
</evidence>
<dbReference type="EMBL" id="BAAAMR010000073">
    <property type="protein sequence ID" value="GAA2156658.1"/>
    <property type="molecule type" value="Genomic_DNA"/>
</dbReference>
<dbReference type="InterPro" id="IPR041427">
    <property type="entry name" value="AbiJ-NTD3"/>
</dbReference>
<comment type="caution">
    <text evidence="2">The sequence shown here is derived from an EMBL/GenBank/DDBJ whole genome shotgun (WGS) entry which is preliminary data.</text>
</comment>
<sequence length="524" mass="60499">MEPDDFFEGDGWHRRLDLALLRLLRRGPLDDVSDLDAALGLTRLAQEGFEQLARFGQRLDDDGIAEVLQSQRVVLRRLGIDFRFPIYDFRAFGRYCEEHQFATWDHSPLIDEFFAPVLARLTELDTLRSQGDIFPIPARRITEVTRRRIIESLRVTSDAWQGLNWLGPMLNEVEFLDRIYDLDSLPSCDSRFLTARSDIYQHCINNPEDLPSDWIFHDWRFGLSDNDDSLLKFLATMLHPEVRPDVEEAERLRTCFNEVLRHDGYEIVPVEWISGAPVFGARRLGGVTLGAVKQLVFAADGPKPKIVLADLPSGDIRITENEKYCLVYDRPIKGTGLTWGDLITWWRERKPFAKDVLGVDVGRDLWRRLYKSLHKLPEAIDQKKRSPEQLLFHTYTDMFPISDTGSQYPALVPQVYVHYDPQTRKQRGGADSVLGRERMDFLLLLSHGVRVVIEVDGKQHYTDSKGRGSPRLYAKMVAEDRSLRLKGYEVYRFGGQELSGDEPENAAMLKEFFADLFDRYKDVK</sequence>
<accession>A0ABP5M1S7</accession>
<protein>
    <recommendedName>
        <fullName evidence="1">AbiJ-NTD3 domain-containing protein</fullName>
    </recommendedName>
</protein>
<organism evidence="2 3">
    <name type="scientific">Actinomadura napierensis</name>
    <dbReference type="NCBI Taxonomy" id="267854"/>
    <lineage>
        <taxon>Bacteria</taxon>
        <taxon>Bacillati</taxon>
        <taxon>Actinomycetota</taxon>
        <taxon>Actinomycetes</taxon>
        <taxon>Streptosporangiales</taxon>
        <taxon>Thermomonosporaceae</taxon>
        <taxon>Actinomadura</taxon>
    </lineage>
</organism>
<dbReference type="Pfam" id="PF18860">
    <property type="entry name" value="AbiJ_NTD3"/>
    <property type="match status" value="1"/>
</dbReference>